<dbReference type="RefSeq" id="WP_015951460.1">
    <property type="nucleotide sequence ID" value="NC_011757.1"/>
</dbReference>
<proteinExistence type="predicted"/>
<evidence type="ECO:0000313" key="1">
    <source>
        <dbReference type="EMBL" id="ACK84145.1"/>
    </source>
</evidence>
<accession>B7KTT5</accession>
<evidence type="ECO:0000313" key="2">
    <source>
        <dbReference type="Proteomes" id="UP000002385"/>
    </source>
</evidence>
<dbReference type="HOGENOM" id="CLU_3009066_0_0_5"/>
<gene>
    <name evidence="1" type="ordered locus">Mchl_3310</name>
</gene>
<dbReference type="EMBL" id="CP001298">
    <property type="protein sequence ID" value="ACK84145.1"/>
    <property type="molecule type" value="Genomic_DNA"/>
</dbReference>
<protein>
    <submittedName>
        <fullName evidence="1">Uncharacterized protein</fullName>
    </submittedName>
</protein>
<dbReference type="Proteomes" id="UP000002385">
    <property type="component" value="Chromosome"/>
</dbReference>
<sequence>MMLLLPDADLLSGVGIAQDIDLDEVAPLDLAMRMLCAKWQWEGASAVGGAMTFLNT</sequence>
<dbReference type="AlphaFoldDB" id="B7KTT5"/>
<organism evidence="1 2">
    <name type="scientific">Methylorubrum extorquens (strain CM4 / NCIMB 13688)</name>
    <name type="common">Methylobacterium extorquens</name>
    <dbReference type="NCBI Taxonomy" id="440085"/>
    <lineage>
        <taxon>Bacteria</taxon>
        <taxon>Pseudomonadati</taxon>
        <taxon>Pseudomonadota</taxon>
        <taxon>Alphaproteobacteria</taxon>
        <taxon>Hyphomicrobiales</taxon>
        <taxon>Methylobacteriaceae</taxon>
        <taxon>Methylorubrum</taxon>
    </lineage>
</organism>
<reference evidence="1 2" key="2">
    <citation type="journal article" date="2012" name="J. Bacteriol.">
        <title>Complete genome sequences of six strains of the genus Methylobacterium.</title>
        <authorList>
            <person name="Marx C.J."/>
            <person name="Bringel F."/>
            <person name="Chistoserdova L."/>
            <person name="Moulin L."/>
            <person name="Farhan Ul Haque M."/>
            <person name="Fleischman D.E."/>
            <person name="Gruffaz C."/>
            <person name="Jourand P."/>
            <person name="Knief C."/>
            <person name="Lee M.C."/>
            <person name="Muller E.E."/>
            <person name="Nadalig T."/>
            <person name="Peyraud R."/>
            <person name="Roselli S."/>
            <person name="Russ L."/>
            <person name="Goodwin L.A."/>
            <person name="Ivanova N."/>
            <person name="Kyrpides N."/>
            <person name="Lajus A."/>
            <person name="Land M.L."/>
            <person name="Medigue C."/>
            <person name="Mikhailova N."/>
            <person name="Nolan M."/>
            <person name="Woyke T."/>
            <person name="Stolyar S."/>
            <person name="Vorholt J.A."/>
            <person name="Vuilleumier S."/>
        </authorList>
    </citation>
    <scope>NUCLEOTIDE SEQUENCE [LARGE SCALE GENOMIC DNA]</scope>
    <source>
        <strain evidence="2">CM4 / NCIMB 13688</strain>
    </source>
</reference>
<dbReference type="KEGG" id="mch:Mchl_3310"/>
<reference evidence="2" key="1">
    <citation type="submission" date="2008-12" db="EMBL/GenBank/DDBJ databases">
        <title>Complete sequence of chromosome of Methylobacterium chloromethanicum CM4.</title>
        <authorList>
            <consortium name="US DOE Joint Genome Institute"/>
            <person name="Lucas S."/>
            <person name="Copeland A."/>
            <person name="Lapidus A."/>
            <person name="Glavina del Rio T."/>
            <person name="Dalin E."/>
            <person name="Tice H."/>
            <person name="Bruce D."/>
            <person name="Goodwin L."/>
            <person name="Pitluck S."/>
            <person name="Chertkov O."/>
            <person name="Brettin T."/>
            <person name="Detter J.C."/>
            <person name="Han C."/>
            <person name="Larimer F."/>
            <person name="Land M."/>
            <person name="Hauser L."/>
            <person name="Kyrpides N."/>
            <person name="Mikhailova N."/>
            <person name="Marx C."/>
            <person name="Richardson P."/>
        </authorList>
    </citation>
    <scope>NUCLEOTIDE SEQUENCE [LARGE SCALE GENOMIC DNA]</scope>
    <source>
        <strain evidence="2">CM4 / NCIMB 13688</strain>
    </source>
</reference>
<name>B7KTT5_METC4</name>